<name>A0A2P2Q0W4_RHIMU</name>
<protein>
    <submittedName>
        <fullName evidence="1">Uncharacterized protein</fullName>
    </submittedName>
</protein>
<reference evidence="1" key="1">
    <citation type="submission" date="2018-02" db="EMBL/GenBank/DDBJ databases">
        <title>Rhizophora mucronata_Transcriptome.</title>
        <authorList>
            <person name="Meera S.P."/>
            <person name="Sreeshan A."/>
            <person name="Augustine A."/>
        </authorList>
    </citation>
    <scope>NUCLEOTIDE SEQUENCE</scope>
    <source>
        <tissue evidence="1">Leaf</tissue>
    </source>
</reference>
<evidence type="ECO:0000313" key="1">
    <source>
        <dbReference type="EMBL" id="MBX60636.1"/>
    </source>
</evidence>
<dbReference type="AlphaFoldDB" id="A0A2P2Q0W4"/>
<dbReference type="EMBL" id="GGEC01080152">
    <property type="protein sequence ID" value="MBX60636.1"/>
    <property type="molecule type" value="Transcribed_RNA"/>
</dbReference>
<proteinExistence type="predicted"/>
<organism evidence="1">
    <name type="scientific">Rhizophora mucronata</name>
    <name type="common">Asiatic mangrove</name>
    <dbReference type="NCBI Taxonomy" id="61149"/>
    <lineage>
        <taxon>Eukaryota</taxon>
        <taxon>Viridiplantae</taxon>
        <taxon>Streptophyta</taxon>
        <taxon>Embryophyta</taxon>
        <taxon>Tracheophyta</taxon>
        <taxon>Spermatophyta</taxon>
        <taxon>Magnoliopsida</taxon>
        <taxon>eudicotyledons</taxon>
        <taxon>Gunneridae</taxon>
        <taxon>Pentapetalae</taxon>
        <taxon>rosids</taxon>
        <taxon>fabids</taxon>
        <taxon>Malpighiales</taxon>
        <taxon>Rhizophoraceae</taxon>
        <taxon>Rhizophora</taxon>
    </lineage>
</organism>
<accession>A0A2P2Q0W4</accession>
<sequence>MTSFHCFTFRIVQLLEEFFVGRYWAEL</sequence>